<proteinExistence type="predicted"/>
<organism evidence="16 18">
    <name type="scientific">Dracunculus medinensis</name>
    <name type="common">Guinea worm</name>
    <dbReference type="NCBI Taxonomy" id="318479"/>
    <lineage>
        <taxon>Eukaryota</taxon>
        <taxon>Metazoa</taxon>
        <taxon>Ecdysozoa</taxon>
        <taxon>Nematoda</taxon>
        <taxon>Chromadorea</taxon>
        <taxon>Rhabditida</taxon>
        <taxon>Spirurina</taxon>
        <taxon>Dracunculoidea</taxon>
        <taxon>Dracunculidae</taxon>
        <taxon>Dracunculus</taxon>
    </lineage>
</organism>
<evidence type="ECO:0000256" key="3">
    <source>
        <dbReference type="ARBA" id="ARBA00022723"/>
    </source>
</evidence>
<dbReference type="PROSITE" id="PS51864">
    <property type="entry name" value="ASTACIN"/>
    <property type="match status" value="1"/>
</dbReference>
<evidence type="ECO:0000256" key="9">
    <source>
        <dbReference type="PROSITE-ProRule" id="PRU01005"/>
    </source>
</evidence>
<dbReference type="EMBL" id="UYYG01001153">
    <property type="protein sequence ID" value="VDN55889.1"/>
    <property type="molecule type" value="Genomic_DNA"/>
</dbReference>
<keyword evidence="3 10" id="KW-0479">Metal-binding</keyword>
<dbReference type="InterPro" id="IPR001506">
    <property type="entry name" value="Peptidase_M12A"/>
</dbReference>
<feature type="binding site" evidence="10">
    <location>
        <position position="80"/>
    </location>
    <ligand>
        <name>Zn(2+)</name>
        <dbReference type="ChEBI" id="CHEBI:29105"/>
        <note>catalytic</note>
    </ligand>
</feature>
<dbReference type="EC" id="3.4.24.-" evidence="11"/>
<dbReference type="InterPro" id="IPR024079">
    <property type="entry name" value="MetalloPept_cat_dom_sf"/>
</dbReference>
<evidence type="ECO:0000313" key="15">
    <source>
        <dbReference type="EMBL" id="VDN55889.1"/>
    </source>
</evidence>
<feature type="domain" description="ShKT" evidence="13">
    <location>
        <begin position="214"/>
        <end position="248"/>
    </location>
</feature>
<evidence type="ECO:0000259" key="13">
    <source>
        <dbReference type="PROSITE" id="PS51670"/>
    </source>
</evidence>
<dbReference type="Gene3D" id="3.40.390.10">
    <property type="entry name" value="Collagenase (Catalytic Domain)"/>
    <property type="match status" value="1"/>
</dbReference>
<dbReference type="InterPro" id="IPR006026">
    <property type="entry name" value="Peptidase_Metallo"/>
</dbReference>
<evidence type="ECO:0000256" key="7">
    <source>
        <dbReference type="ARBA" id="ARBA00023145"/>
    </source>
</evidence>
<evidence type="ECO:0000256" key="5">
    <source>
        <dbReference type="ARBA" id="ARBA00022833"/>
    </source>
</evidence>
<dbReference type="Proteomes" id="UP000038040">
    <property type="component" value="Unplaced"/>
</dbReference>
<comment type="function">
    <text evidence="1">Metalloprotease.</text>
</comment>
<keyword evidence="5 10" id="KW-0862">Zinc</keyword>
<sequence length="517" mass="58385">MAKCSNTIIARAFDEYHLRTCIRFAPRTLYDQDYLYIGKIDGCYSDVGRAGGRQEVSLDEGCLEYDTAIHELMHSVGFYHEHERWDRDNHITILWSNIDRDAYDQFGKTDFTKSSPYGQPYDYFSILHYDSFAFSKNGLETLVAKRPDMTRVMGKANDFSVIDIEKINRMYSCYQQPNNLQPQPLQPVKPWLVPRPFPQQPYLPPIQEIVDEVCEDQSSACHNWLDLCHSPIHEAEMRKICAKSCWFCASPVIDEIRPFSPINSPPTHYFLDRRNFWYCNREFEDEKILIQHQKAKHFKCHICHKKLFTGPGLAIHCVQVHKETIDKIPGAVPGKDSVEVEVYGMEGIPEDPADDEPGSKISKQDGTTNPVLPPPMPPFPMMPPVPPMMPGLPGFPPIPPVAMPPFPFIPPTAIPPRMMPPLPMMPPATPPVPTSIPIPRTTVPNSTVRPALPACPPATAPNVPAAFPAYSDPTTARLTEVKDSTTTVPKLCAKIHIMHPDENISLEERRAISRGLI</sequence>
<reference evidence="18" key="1">
    <citation type="submission" date="2016-04" db="UniProtKB">
        <authorList>
            <consortium name="WormBaseParasite"/>
        </authorList>
    </citation>
    <scope>IDENTIFICATION</scope>
</reference>
<protein>
    <recommendedName>
        <fullName evidence="11">Metalloendopeptidase</fullName>
        <ecNumber evidence="11">3.4.24.-</ecNumber>
    </recommendedName>
</protein>
<dbReference type="PANTHER" id="PTHR10127:SF883">
    <property type="entry name" value="ZINC METALLOPROTEINASE NAS-8"/>
    <property type="match status" value="1"/>
</dbReference>
<dbReference type="InterPro" id="IPR003582">
    <property type="entry name" value="ShKT_dom"/>
</dbReference>
<evidence type="ECO:0000256" key="12">
    <source>
        <dbReference type="SAM" id="MobiDB-lite"/>
    </source>
</evidence>
<evidence type="ECO:0000256" key="11">
    <source>
        <dbReference type="RuleBase" id="RU361183"/>
    </source>
</evidence>
<evidence type="ECO:0000256" key="1">
    <source>
        <dbReference type="ARBA" id="ARBA00002657"/>
    </source>
</evidence>
<comment type="cofactor">
    <cofactor evidence="10 11">
        <name>Zn(2+)</name>
        <dbReference type="ChEBI" id="CHEBI:29105"/>
    </cofactor>
    <text evidence="10 11">Binds 1 zinc ion per subunit.</text>
</comment>
<evidence type="ECO:0000256" key="8">
    <source>
        <dbReference type="ARBA" id="ARBA00023157"/>
    </source>
</evidence>
<reference evidence="15 17" key="2">
    <citation type="submission" date="2018-11" db="EMBL/GenBank/DDBJ databases">
        <authorList>
            <consortium name="Pathogen Informatics"/>
        </authorList>
    </citation>
    <scope>NUCLEOTIDE SEQUENCE [LARGE SCALE GENOMIC DNA]</scope>
</reference>
<dbReference type="PROSITE" id="PS51670">
    <property type="entry name" value="SHKT"/>
    <property type="match status" value="1"/>
</dbReference>
<evidence type="ECO:0000256" key="4">
    <source>
        <dbReference type="ARBA" id="ARBA00022801"/>
    </source>
</evidence>
<feature type="binding site" evidence="10">
    <location>
        <position position="70"/>
    </location>
    <ligand>
        <name>Zn(2+)</name>
        <dbReference type="ChEBI" id="CHEBI:29105"/>
        <note>catalytic</note>
    </ligand>
</feature>
<dbReference type="InterPro" id="IPR013087">
    <property type="entry name" value="Znf_C2H2_type"/>
</dbReference>
<evidence type="ECO:0000256" key="2">
    <source>
        <dbReference type="ARBA" id="ARBA00022670"/>
    </source>
</evidence>
<evidence type="ECO:0000313" key="17">
    <source>
        <dbReference type="Proteomes" id="UP000274756"/>
    </source>
</evidence>
<feature type="binding site" evidence="10">
    <location>
        <position position="74"/>
    </location>
    <ligand>
        <name>Zn(2+)</name>
        <dbReference type="ChEBI" id="CHEBI:29105"/>
        <note>catalytic</note>
    </ligand>
</feature>
<dbReference type="AlphaFoldDB" id="A0A158Q326"/>
<feature type="disulfide bond" evidence="9">
    <location>
        <begin position="214"/>
        <end position="248"/>
    </location>
</feature>
<dbReference type="CDD" id="cd04280">
    <property type="entry name" value="ZnMc_astacin_like"/>
    <property type="match status" value="1"/>
</dbReference>
<dbReference type="SUPFAM" id="SSF55486">
    <property type="entry name" value="Metalloproteases ('zincins'), catalytic domain"/>
    <property type="match status" value="1"/>
</dbReference>
<keyword evidence="8 9" id="KW-1015">Disulfide bond</keyword>
<dbReference type="GO" id="GO:0008270">
    <property type="term" value="F:zinc ion binding"/>
    <property type="evidence" value="ECO:0007669"/>
    <property type="project" value="UniProtKB-UniRule"/>
</dbReference>
<dbReference type="CDD" id="cd20908">
    <property type="entry name" value="SUF4-like"/>
    <property type="match status" value="1"/>
</dbReference>
<dbReference type="WBParaSite" id="DME_0000150201-mRNA-1">
    <property type="protein sequence ID" value="DME_0000150201-mRNA-1"/>
    <property type="gene ID" value="DME_0000150201"/>
</dbReference>
<evidence type="ECO:0000313" key="18">
    <source>
        <dbReference type="WBParaSite" id="DME_0000150201-mRNA-1"/>
    </source>
</evidence>
<dbReference type="Pfam" id="PF01549">
    <property type="entry name" value="ShK"/>
    <property type="match status" value="1"/>
</dbReference>
<evidence type="ECO:0000256" key="6">
    <source>
        <dbReference type="ARBA" id="ARBA00023049"/>
    </source>
</evidence>
<dbReference type="GO" id="GO:0004222">
    <property type="term" value="F:metalloendopeptidase activity"/>
    <property type="evidence" value="ECO:0007669"/>
    <property type="project" value="UniProtKB-UniRule"/>
</dbReference>
<keyword evidence="7" id="KW-0865">Zymogen</keyword>
<gene>
    <name evidence="15" type="ORF">DME_LOCUS5862</name>
</gene>
<dbReference type="Gene3D" id="1.10.10.1940">
    <property type="match status" value="1"/>
</dbReference>
<accession>A0A158Q326</accession>
<feature type="region of interest" description="Disordered" evidence="12">
    <location>
        <begin position="347"/>
        <end position="372"/>
    </location>
</feature>
<dbReference type="GO" id="GO:0006508">
    <property type="term" value="P:proteolysis"/>
    <property type="evidence" value="ECO:0007669"/>
    <property type="project" value="UniProtKB-KW"/>
</dbReference>
<dbReference type="STRING" id="318479.A0A158Q326"/>
<dbReference type="PRINTS" id="PR00480">
    <property type="entry name" value="ASTACIN"/>
</dbReference>
<dbReference type="PROSITE" id="PS00028">
    <property type="entry name" value="ZINC_FINGER_C2H2_1"/>
    <property type="match status" value="1"/>
</dbReference>
<name>A0A158Q326_DRAME</name>
<dbReference type="Proteomes" id="UP000274756">
    <property type="component" value="Unassembled WGS sequence"/>
</dbReference>
<dbReference type="OrthoDB" id="291007at2759"/>
<comment type="caution">
    <text evidence="9">Lacks conserved residue(s) required for the propagation of feature annotation.</text>
</comment>
<dbReference type="Pfam" id="PF01400">
    <property type="entry name" value="Astacin"/>
    <property type="match status" value="1"/>
</dbReference>
<evidence type="ECO:0000259" key="14">
    <source>
        <dbReference type="PROSITE" id="PS51864"/>
    </source>
</evidence>
<evidence type="ECO:0000313" key="16">
    <source>
        <dbReference type="Proteomes" id="UP000038040"/>
    </source>
</evidence>
<dbReference type="SMART" id="SM00235">
    <property type="entry name" value="ZnMc"/>
    <property type="match status" value="1"/>
</dbReference>
<dbReference type="PANTHER" id="PTHR10127">
    <property type="entry name" value="DISCOIDIN, CUB, EGF, LAMININ , AND ZINC METALLOPROTEASE DOMAIN CONTAINING"/>
    <property type="match status" value="1"/>
</dbReference>
<keyword evidence="2 10" id="KW-0645">Protease</keyword>
<keyword evidence="17" id="KW-1185">Reference proteome</keyword>
<feature type="domain" description="Peptidase M12A" evidence="14">
    <location>
        <begin position="1"/>
        <end position="174"/>
    </location>
</feature>
<dbReference type="InterPro" id="IPR034035">
    <property type="entry name" value="Astacin-like_dom"/>
</dbReference>
<keyword evidence="4 10" id="KW-0378">Hydrolase</keyword>
<feature type="active site" evidence="10">
    <location>
        <position position="71"/>
    </location>
</feature>
<evidence type="ECO:0000256" key="10">
    <source>
        <dbReference type="PROSITE-ProRule" id="PRU01211"/>
    </source>
</evidence>
<keyword evidence="6 10" id="KW-0482">Metalloprotease</keyword>